<accession>A0A1G6S3R9</accession>
<keyword evidence="2" id="KW-1133">Transmembrane helix</keyword>
<gene>
    <name evidence="3" type="ORF">SAMN05421548_114152</name>
</gene>
<feature type="region of interest" description="Disordered" evidence="1">
    <location>
        <begin position="53"/>
        <end position="117"/>
    </location>
</feature>
<evidence type="ECO:0000313" key="3">
    <source>
        <dbReference type="EMBL" id="SDD11560.1"/>
    </source>
</evidence>
<dbReference type="Proteomes" id="UP000198908">
    <property type="component" value="Unassembled WGS sequence"/>
</dbReference>
<protein>
    <submittedName>
        <fullName evidence="3">Uncharacterized protein</fullName>
    </submittedName>
</protein>
<reference evidence="4" key="1">
    <citation type="submission" date="2016-09" db="EMBL/GenBank/DDBJ databases">
        <authorList>
            <person name="Varghese N."/>
            <person name="Submissions S."/>
        </authorList>
    </citation>
    <scope>NUCLEOTIDE SEQUENCE [LARGE SCALE GENOMIC DNA]</scope>
    <source>
        <strain evidence="4">TNe-862</strain>
    </source>
</reference>
<sequence length="117" mass="12183">MSKNSSGWVGTLVTVGALGAMAGMLAWRFAQRHRMQRQSFYRDLSRWEGEGGSLAEAAGDTGLGAERVMGGGPAVRARDDAPRHGMKGATANDAHDANGASNGVNGASGMPWPFPHS</sequence>
<keyword evidence="4" id="KW-1185">Reference proteome</keyword>
<evidence type="ECO:0000256" key="1">
    <source>
        <dbReference type="SAM" id="MobiDB-lite"/>
    </source>
</evidence>
<feature type="transmembrane region" description="Helical" evidence="2">
    <location>
        <begin position="6"/>
        <end position="27"/>
    </location>
</feature>
<proteinExistence type="predicted"/>
<feature type="compositionally biased region" description="Low complexity" evidence="1">
    <location>
        <begin position="97"/>
        <end position="109"/>
    </location>
</feature>
<keyword evidence="2" id="KW-0472">Membrane</keyword>
<organism evidence="3 4">
    <name type="scientific">Paraburkholderia lycopersici</name>
    <dbReference type="NCBI Taxonomy" id="416944"/>
    <lineage>
        <taxon>Bacteria</taxon>
        <taxon>Pseudomonadati</taxon>
        <taxon>Pseudomonadota</taxon>
        <taxon>Betaproteobacteria</taxon>
        <taxon>Burkholderiales</taxon>
        <taxon>Burkholderiaceae</taxon>
        <taxon>Paraburkholderia</taxon>
    </lineage>
</organism>
<dbReference type="EMBL" id="FMYQ01000014">
    <property type="protein sequence ID" value="SDD11560.1"/>
    <property type="molecule type" value="Genomic_DNA"/>
</dbReference>
<evidence type="ECO:0000256" key="2">
    <source>
        <dbReference type="SAM" id="Phobius"/>
    </source>
</evidence>
<evidence type="ECO:0000313" key="4">
    <source>
        <dbReference type="Proteomes" id="UP000198908"/>
    </source>
</evidence>
<name>A0A1G6S3R9_9BURK</name>
<dbReference type="AlphaFoldDB" id="A0A1G6S3R9"/>
<keyword evidence="2" id="KW-0812">Transmembrane</keyword>